<evidence type="ECO:0000256" key="1">
    <source>
        <dbReference type="ARBA" id="ARBA00012840"/>
    </source>
</evidence>
<evidence type="ECO:0000256" key="6">
    <source>
        <dbReference type="ARBA" id="ARBA00031113"/>
    </source>
</evidence>
<evidence type="ECO:0000256" key="9">
    <source>
        <dbReference type="SAM" id="MobiDB-lite"/>
    </source>
</evidence>
<keyword evidence="3" id="KW-0547">Nucleotide-binding</keyword>
<proteinExistence type="predicted"/>
<dbReference type="InterPro" id="IPR045864">
    <property type="entry name" value="aa-tRNA-synth_II/BPL/LPL"/>
</dbReference>
<keyword evidence="5 12" id="KW-0030">Aminoacyl-tRNA synthetase</keyword>
<dbReference type="Pfam" id="PF00587">
    <property type="entry name" value="tRNA-synt_2b"/>
    <property type="match status" value="1"/>
</dbReference>
<keyword evidence="2" id="KW-0436">Ligase</keyword>
<dbReference type="RefSeq" id="XP_017994173.1">
    <property type="nucleotide sequence ID" value="XM_018137615.1"/>
</dbReference>
<dbReference type="InterPro" id="IPR006195">
    <property type="entry name" value="aa-tRNA-synth_II"/>
</dbReference>
<keyword evidence="10" id="KW-0472">Membrane</keyword>
<feature type="coiled-coil region" evidence="8">
    <location>
        <begin position="67"/>
        <end position="94"/>
    </location>
</feature>
<dbReference type="InterPro" id="IPR002314">
    <property type="entry name" value="aa-tRNA-synt_IIb"/>
</dbReference>
<dbReference type="AlphaFoldDB" id="A0A0M8MZA9"/>
<evidence type="ECO:0000256" key="5">
    <source>
        <dbReference type="ARBA" id="ARBA00023146"/>
    </source>
</evidence>
<accession>A0A0M8MZA9</accession>
<dbReference type="InterPro" id="IPR002317">
    <property type="entry name" value="Ser-tRNA-ligase_type_1"/>
</dbReference>
<dbReference type="VEuPathDB" id="FungiDB:Malapachy_3137"/>
<sequence length="710" mass="78142">MRVLLRPSASRLWRSSCYVPARHAATTPFYRPLPEPSVAWRTDDVEEARRVAQAKHMKFQEDEAAELPLLQQRLVELRKERASLEKEQKDVGKAIPALAKAAPSSPDLAAKRERARTLRTALRDLDKTVSDLTARSLAIRSAWPNRVHPDVPVGPESVSQVLRVVDARDATWYPTRVPTLSLPCSIADFEQTATWKEALQANPAHDHLAVAQARRDGAIDMTTGIHTTGPSWPYLMGTMSMMEHAISQYALSKAIQHGFVPVSVPDVIKTDVAERCGFRPRDEVAAQTYFVDTRRMDDTDEASSLCLAGTAEIPLASLVAKQTYSVQETTANEGGFIATHSLPVKLTALGHAFRAEAGARGADTRGLYRIHQFSKVEMFAVTQADASDVMLEALRCVQEDMVQGLGLAYRVLDMSSEELGASAYRKYDIEAWMPGRGSWGEICSASNCTDYQARRLAIKYKKDGQNHYAHTLNATAAAIPRLIVALLETYPSKDHLLLPASLRPFWLGGPTDARVRWLEPNVARHTAATSSHVARRPSQSQASFHTSAQRSSGSLERAKQRIRALAARTGSDPAPLLVAFLALHELTAIVPLFVIAAILALLGGGDVLLEAIDHMVNKFAPKEDAVLHEWIARGRRMATRMCARCDAVLHGEEGAPAAAVWLTSLTAAYVAVKLLLPVRIALSLAWAPATARMFIMPLWRRWTPRRPPST</sequence>
<feature type="domain" description="Aminoacyl-transfer RNA synthetases class-II family profile" evidence="11">
    <location>
        <begin position="240"/>
        <end position="499"/>
    </location>
</feature>
<evidence type="ECO:0000313" key="12">
    <source>
        <dbReference type="EMBL" id="KOS16541.1"/>
    </source>
</evidence>
<keyword evidence="10" id="KW-1133">Transmembrane helix</keyword>
<reference evidence="12 13" key="1">
    <citation type="submission" date="2015-07" db="EMBL/GenBank/DDBJ databases">
        <title>Draft Genome Sequence of Malassezia furfur CBS1878 and Malassezia pachydermatis CBS1879.</title>
        <authorList>
            <person name="Triana S."/>
            <person name="Ohm R."/>
            <person name="Gonzalez A."/>
            <person name="DeCock H."/>
            <person name="Restrepo S."/>
            <person name="Celis A."/>
        </authorList>
    </citation>
    <scope>NUCLEOTIDE SEQUENCE [LARGE SCALE GENOMIC DNA]</scope>
    <source>
        <strain evidence="12 13">CBS 1879</strain>
    </source>
</reference>
<keyword evidence="4" id="KW-0067">ATP-binding</keyword>
<evidence type="ECO:0000259" key="11">
    <source>
        <dbReference type="PROSITE" id="PS50862"/>
    </source>
</evidence>
<comment type="caution">
    <text evidence="12">The sequence shown here is derived from an EMBL/GenBank/DDBJ whole genome shotgun (WGS) entry which is preliminary data.</text>
</comment>
<keyword evidence="13" id="KW-1185">Reference proteome</keyword>
<dbReference type="Gene3D" id="3.30.930.10">
    <property type="entry name" value="Bira Bifunctional Protein, Domain 2"/>
    <property type="match status" value="1"/>
</dbReference>
<feature type="compositionally biased region" description="Polar residues" evidence="9">
    <location>
        <begin position="528"/>
        <end position="554"/>
    </location>
</feature>
<dbReference type="PROSITE" id="PS50862">
    <property type="entry name" value="AA_TRNA_LIGASE_II"/>
    <property type="match status" value="1"/>
</dbReference>
<dbReference type="InterPro" id="IPR010978">
    <property type="entry name" value="tRNA-bd_arm"/>
</dbReference>
<feature type="region of interest" description="Disordered" evidence="9">
    <location>
        <begin position="528"/>
        <end position="556"/>
    </location>
</feature>
<dbReference type="SUPFAM" id="SSF46589">
    <property type="entry name" value="tRNA-binding arm"/>
    <property type="match status" value="1"/>
</dbReference>
<evidence type="ECO:0000256" key="3">
    <source>
        <dbReference type="ARBA" id="ARBA00022741"/>
    </source>
</evidence>
<dbReference type="SUPFAM" id="SSF55681">
    <property type="entry name" value="Class II aaRS and biotin synthetases"/>
    <property type="match status" value="1"/>
</dbReference>
<dbReference type="GO" id="GO:0005524">
    <property type="term" value="F:ATP binding"/>
    <property type="evidence" value="ECO:0007669"/>
    <property type="project" value="UniProtKB-KW"/>
</dbReference>
<dbReference type="PRINTS" id="PR00981">
    <property type="entry name" value="TRNASYNTHSER"/>
</dbReference>
<keyword evidence="8" id="KW-0175">Coiled coil</keyword>
<keyword evidence="10" id="KW-0812">Transmembrane</keyword>
<protein>
    <recommendedName>
        <fullName evidence="1">serine--tRNA ligase</fullName>
        <ecNumber evidence="1">6.1.1.11</ecNumber>
    </recommendedName>
    <alternativeName>
        <fullName evidence="6">Seryl-tRNA synthetase</fullName>
    </alternativeName>
    <alternativeName>
        <fullName evidence="7">Seryl-tRNA(Ser) synthetase</fullName>
    </alternativeName>
</protein>
<dbReference type="EMBL" id="LGAV01000001">
    <property type="protein sequence ID" value="KOS16541.1"/>
    <property type="molecule type" value="Genomic_DNA"/>
</dbReference>
<evidence type="ECO:0000256" key="4">
    <source>
        <dbReference type="ARBA" id="ARBA00022840"/>
    </source>
</evidence>
<dbReference type="GO" id="GO:0004828">
    <property type="term" value="F:serine-tRNA ligase activity"/>
    <property type="evidence" value="ECO:0007669"/>
    <property type="project" value="UniProtKB-EC"/>
</dbReference>
<gene>
    <name evidence="12" type="ORF">Malapachy_3137</name>
</gene>
<dbReference type="OrthoDB" id="10264585at2759"/>
<evidence type="ECO:0000256" key="2">
    <source>
        <dbReference type="ARBA" id="ARBA00022598"/>
    </source>
</evidence>
<evidence type="ECO:0000256" key="10">
    <source>
        <dbReference type="SAM" id="Phobius"/>
    </source>
</evidence>
<name>A0A0M8MZA9_9BASI</name>
<dbReference type="EC" id="6.1.1.11" evidence="1"/>
<evidence type="ECO:0000256" key="7">
    <source>
        <dbReference type="ARBA" id="ARBA00034892"/>
    </source>
</evidence>
<evidence type="ECO:0000256" key="8">
    <source>
        <dbReference type="SAM" id="Coils"/>
    </source>
</evidence>
<dbReference type="GeneID" id="28729491"/>
<evidence type="ECO:0000313" key="13">
    <source>
        <dbReference type="Proteomes" id="UP000037751"/>
    </source>
</evidence>
<dbReference type="Pfam" id="PF10306">
    <property type="entry name" value="FLILHELTA"/>
    <property type="match status" value="1"/>
</dbReference>
<dbReference type="InterPro" id="IPR018811">
    <property type="entry name" value="MRX11"/>
</dbReference>
<dbReference type="GO" id="GO:0006434">
    <property type="term" value="P:seryl-tRNA aminoacylation"/>
    <property type="evidence" value="ECO:0007669"/>
    <property type="project" value="InterPro"/>
</dbReference>
<organism evidence="12 13">
    <name type="scientific">Malassezia pachydermatis</name>
    <dbReference type="NCBI Taxonomy" id="77020"/>
    <lineage>
        <taxon>Eukaryota</taxon>
        <taxon>Fungi</taxon>
        <taxon>Dikarya</taxon>
        <taxon>Basidiomycota</taxon>
        <taxon>Ustilaginomycotina</taxon>
        <taxon>Malasseziomycetes</taxon>
        <taxon>Malasseziales</taxon>
        <taxon>Malasseziaceae</taxon>
        <taxon>Malassezia</taxon>
    </lineage>
</organism>
<dbReference type="Proteomes" id="UP000037751">
    <property type="component" value="Unassembled WGS sequence"/>
</dbReference>
<dbReference type="STRING" id="77020.A0A0M8MZA9"/>
<dbReference type="PANTHER" id="PTHR11778">
    <property type="entry name" value="SERYL-TRNA SYNTHETASE"/>
    <property type="match status" value="1"/>
</dbReference>
<feature type="transmembrane region" description="Helical" evidence="10">
    <location>
        <begin position="588"/>
        <end position="609"/>
    </location>
</feature>